<gene>
    <name evidence="1" type="ORF">K0M31_004355</name>
</gene>
<evidence type="ECO:0000313" key="1">
    <source>
        <dbReference type="EMBL" id="KAK1126731.1"/>
    </source>
</evidence>
<evidence type="ECO:0000313" key="2">
    <source>
        <dbReference type="Proteomes" id="UP001177670"/>
    </source>
</evidence>
<dbReference type="EMBL" id="JAHYIQ010000013">
    <property type="protein sequence ID" value="KAK1126731.1"/>
    <property type="molecule type" value="Genomic_DNA"/>
</dbReference>
<dbReference type="Proteomes" id="UP001177670">
    <property type="component" value="Unassembled WGS sequence"/>
</dbReference>
<comment type="caution">
    <text evidence="1">The sequence shown here is derived from an EMBL/GenBank/DDBJ whole genome shotgun (WGS) entry which is preliminary data.</text>
</comment>
<keyword evidence="2" id="KW-1185">Reference proteome</keyword>
<protein>
    <submittedName>
        <fullName evidence="1">Uncharacterized protein</fullName>
    </submittedName>
</protein>
<organism evidence="1 2">
    <name type="scientific">Melipona bicolor</name>
    <dbReference type="NCBI Taxonomy" id="60889"/>
    <lineage>
        <taxon>Eukaryota</taxon>
        <taxon>Metazoa</taxon>
        <taxon>Ecdysozoa</taxon>
        <taxon>Arthropoda</taxon>
        <taxon>Hexapoda</taxon>
        <taxon>Insecta</taxon>
        <taxon>Pterygota</taxon>
        <taxon>Neoptera</taxon>
        <taxon>Endopterygota</taxon>
        <taxon>Hymenoptera</taxon>
        <taxon>Apocrita</taxon>
        <taxon>Aculeata</taxon>
        <taxon>Apoidea</taxon>
        <taxon>Anthophila</taxon>
        <taxon>Apidae</taxon>
        <taxon>Melipona</taxon>
    </lineage>
</organism>
<dbReference type="AlphaFoldDB" id="A0AA40FXK7"/>
<reference evidence="1" key="1">
    <citation type="submission" date="2021-10" db="EMBL/GenBank/DDBJ databases">
        <title>Melipona bicolor Genome sequencing and assembly.</title>
        <authorList>
            <person name="Araujo N.S."/>
            <person name="Arias M.C."/>
        </authorList>
    </citation>
    <scope>NUCLEOTIDE SEQUENCE</scope>
    <source>
        <strain evidence="1">USP_2M_L1-L4_2017</strain>
        <tissue evidence="1">Whole body</tissue>
    </source>
</reference>
<feature type="non-terminal residue" evidence="1">
    <location>
        <position position="1"/>
    </location>
</feature>
<proteinExistence type="predicted"/>
<accession>A0AA40FXK7</accession>
<name>A0AA40FXK7_9HYME</name>
<sequence>MLYAAAKGKKGYLDDKRKKDGTVGRDLGHRRGTIYLAVHRVAGLEARRGPLDRLTSPVADRDSEARACERCDVAGDVAGLTQTRLPLGEGPSCGRLYCFFRKYTPSRRARLSVNHLAPGRRRGIRIISDERSARTKDQLVLGKKSAWRGSGSWTAEGGVSPGEGKFVAPLSPAAGKIAGIRSVVCHPAGEEVAGRAEAQRWQEEASIPPPRRFLFNCDPDRRSSLK</sequence>